<dbReference type="EMBL" id="AMCI01006775">
    <property type="protein sequence ID" value="EJW93761.1"/>
    <property type="molecule type" value="Genomic_DNA"/>
</dbReference>
<dbReference type="InterPro" id="IPR019619">
    <property type="entry name" value="DUF2490"/>
</dbReference>
<sequence length="215" mass="25328">MKRNLYGLLALLFLCSGATVPAQAQDDTDFGVWSKMKVSHSLDKRFSLEGGLEFRTKEQFQEVDRWAGFVGASYKALPFLKLQAGYEYHYRYRNAKGWKSRQRYHLGATGELKLPSWKLSLRERFQHTWEPSKDDFHLRSQVKAAYVPQNSRLSPYASLEIYNHLNDGFDLSRTRYRLGSTWKLSRAWQVDLYYMYQYETARKKHVFGIEGSYSF</sequence>
<accession>J9FFR5</accession>
<dbReference type="SUPFAM" id="SSF56935">
    <property type="entry name" value="Porins"/>
    <property type="match status" value="1"/>
</dbReference>
<dbReference type="Pfam" id="PF10677">
    <property type="entry name" value="DUF2490"/>
    <property type="match status" value="1"/>
</dbReference>
<dbReference type="Gene3D" id="2.40.160.40">
    <property type="entry name" value="monomeric porin ompg"/>
    <property type="match status" value="1"/>
</dbReference>
<keyword evidence="1" id="KW-0732">Signal</keyword>
<protein>
    <recommendedName>
        <fullName evidence="3">DUF2490 domain-containing protein</fullName>
    </recommendedName>
</protein>
<evidence type="ECO:0008006" key="3">
    <source>
        <dbReference type="Google" id="ProtNLM"/>
    </source>
</evidence>
<gene>
    <name evidence="2" type="ORF">EVA_18135</name>
</gene>
<dbReference type="InterPro" id="IPR053713">
    <property type="entry name" value="Bact_OM_Channel_sf"/>
</dbReference>
<proteinExistence type="predicted"/>
<name>J9FFR5_9ZZZZ</name>
<comment type="caution">
    <text evidence="2">The sequence shown here is derived from an EMBL/GenBank/DDBJ whole genome shotgun (WGS) entry which is preliminary data.</text>
</comment>
<organism evidence="2">
    <name type="scientific">gut metagenome</name>
    <dbReference type="NCBI Taxonomy" id="749906"/>
    <lineage>
        <taxon>unclassified sequences</taxon>
        <taxon>metagenomes</taxon>
        <taxon>organismal metagenomes</taxon>
    </lineage>
</organism>
<dbReference type="AlphaFoldDB" id="J9FFR5"/>
<reference evidence="2" key="1">
    <citation type="journal article" date="2012" name="PLoS ONE">
        <title>Gene sets for utilization of primary and secondary nutrition supplies in the distal gut of endangered iberian lynx.</title>
        <authorList>
            <person name="Alcaide M."/>
            <person name="Messina E."/>
            <person name="Richter M."/>
            <person name="Bargiela R."/>
            <person name="Peplies J."/>
            <person name="Huws S.A."/>
            <person name="Newbold C.J."/>
            <person name="Golyshin P.N."/>
            <person name="Simon M.A."/>
            <person name="Lopez G."/>
            <person name="Yakimov M.M."/>
            <person name="Ferrer M."/>
        </authorList>
    </citation>
    <scope>NUCLEOTIDE SEQUENCE</scope>
</reference>
<evidence type="ECO:0000256" key="1">
    <source>
        <dbReference type="ARBA" id="ARBA00022729"/>
    </source>
</evidence>
<evidence type="ECO:0000313" key="2">
    <source>
        <dbReference type="EMBL" id="EJW93761.1"/>
    </source>
</evidence>